<dbReference type="EMBL" id="CDOG01000001">
    <property type="protein sequence ID" value="CEN33575.1"/>
    <property type="molecule type" value="Genomic_DNA"/>
</dbReference>
<dbReference type="PANTHER" id="PTHR13504">
    <property type="entry name" value="FIDO DOMAIN-CONTAINING PROTEIN DDB_G0283145"/>
    <property type="match status" value="1"/>
</dbReference>
<keyword evidence="2" id="KW-0547">Nucleotide-binding</keyword>
<reference evidence="5 6" key="1">
    <citation type="submission" date="2015-01" db="EMBL/GenBank/DDBJ databases">
        <authorList>
            <person name="Xiang T."/>
            <person name="Song Y."/>
            <person name="Huang L."/>
            <person name="Wang B."/>
            <person name="Wu P."/>
        </authorList>
    </citation>
    <scope>NUCLEOTIDE SEQUENCE [LARGE SCALE GENOMIC DNA]</scope>
    <source>
        <strain evidence="5 6">Ccy74</strain>
    </source>
</reference>
<dbReference type="InterPro" id="IPR040198">
    <property type="entry name" value="Fido_containing"/>
</dbReference>
<evidence type="ECO:0000256" key="3">
    <source>
        <dbReference type="PIRSR" id="PIRSR640198-3"/>
    </source>
</evidence>
<feature type="binding site" evidence="2">
    <location>
        <begin position="174"/>
        <end position="181"/>
    </location>
    <ligand>
        <name>ATP</name>
        <dbReference type="ChEBI" id="CHEBI:30616"/>
    </ligand>
</feature>
<dbReference type="PANTHER" id="PTHR13504:SF38">
    <property type="entry name" value="FIDO DOMAIN-CONTAINING PROTEIN"/>
    <property type="match status" value="1"/>
</dbReference>
<dbReference type="OrthoDB" id="9814400at2"/>
<evidence type="ECO:0000256" key="2">
    <source>
        <dbReference type="PIRSR" id="PIRSR640198-2"/>
    </source>
</evidence>
<evidence type="ECO:0000259" key="4">
    <source>
        <dbReference type="PROSITE" id="PS51459"/>
    </source>
</evidence>
<feature type="site" description="Important for autoinhibition of adenylyltransferase activity" evidence="3">
    <location>
        <position position="41"/>
    </location>
</feature>
<dbReference type="RefSeq" id="WP_041995583.1">
    <property type="nucleotide sequence ID" value="NZ_CDOG01000001.1"/>
</dbReference>
<dbReference type="Pfam" id="PF02661">
    <property type="entry name" value="Fic"/>
    <property type="match status" value="1"/>
</dbReference>
<dbReference type="InterPro" id="IPR003812">
    <property type="entry name" value="Fido"/>
</dbReference>
<evidence type="ECO:0000256" key="1">
    <source>
        <dbReference type="PIRSR" id="PIRSR640198-1"/>
    </source>
</evidence>
<proteinExistence type="predicted"/>
<keyword evidence="2" id="KW-0067">ATP-binding</keyword>
<dbReference type="PROSITE" id="PS51459">
    <property type="entry name" value="FIDO"/>
    <property type="match status" value="1"/>
</dbReference>
<feature type="binding site" evidence="2">
    <location>
        <begin position="208"/>
        <end position="209"/>
    </location>
    <ligand>
        <name>ATP</name>
        <dbReference type="ChEBI" id="CHEBI:30616"/>
    </ligand>
</feature>
<evidence type="ECO:0000313" key="5">
    <source>
        <dbReference type="EMBL" id="CEN33575.1"/>
    </source>
</evidence>
<dbReference type="Proteomes" id="UP000038083">
    <property type="component" value="Unassembled WGS sequence"/>
</dbReference>
<protein>
    <recommendedName>
        <fullName evidence="4">Fido domain-containing protein</fullName>
    </recommendedName>
</protein>
<dbReference type="AlphaFoldDB" id="A0A0B7H2F0"/>
<accession>A0A0B7H2F0</accession>
<feature type="active site" evidence="1">
    <location>
        <position position="170"/>
    </location>
</feature>
<sequence>MNRYTEIDNLKNRLNELRALQSEKVVKALEIEYTYESNKIEGNTLTLQETALVIEKGLTIGGKTLNEHLEAVNHTHAIDFIKEIAKGNEPITERLITEIHALILKGIDNSNAGRYRNVPVLISGAKHVPPQPYAVPLEMEKLMQWYNDNKDTLHPIELASEMHERLVTIHPFIDGNGRTSRLLMNLILLRWGYPIAILKGDTESRLKYYGTLETAQIENDKRPFIDLIADNIRQTIERIIKIVEG</sequence>
<gene>
    <name evidence="5" type="ORF">CCYN74_10057</name>
</gene>
<evidence type="ECO:0000313" key="6">
    <source>
        <dbReference type="Proteomes" id="UP000038083"/>
    </source>
</evidence>
<dbReference type="GO" id="GO:0005524">
    <property type="term" value="F:ATP binding"/>
    <property type="evidence" value="ECO:0007669"/>
    <property type="project" value="UniProtKB-KW"/>
</dbReference>
<name>A0A0B7H2F0_9FLAO</name>
<feature type="domain" description="Fido" evidence="4">
    <location>
        <begin position="91"/>
        <end position="230"/>
    </location>
</feature>
<dbReference type="Gene3D" id="1.10.3290.10">
    <property type="entry name" value="Fido-like domain"/>
    <property type="match status" value="1"/>
</dbReference>
<dbReference type="SUPFAM" id="SSF140931">
    <property type="entry name" value="Fic-like"/>
    <property type="match status" value="1"/>
</dbReference>
<organism evidence="5 6">
    <name type="scientific">Capnocytophaga cynodegmi</name>
    <dbReference type="NCBI Taxonomy" id="28189"/>
    <lineage>
        <taxon>Bacteria</taxon>
        <taxon>Pseudomonadati</taxon>
        <taxon>Bacteroidota</taxon>
        <taxon>Flavobacteriia</taxon>
        <taxon>Flavobacteriales</taxon>
        <taxon>Flavobacteriaceae</taxon>
        <taxon>Capnocytophaga</taxon>
    </lineage>
</organism>
<dbReference type="InterPro" id="IPR036597">
    <property type="entry name" value="Fido-like_dom_sf"/>
</dbReference>